<dbReference type="OrthoDB" id="5084502at2759"/>
<reference evidence="2" key="1">
    <citation type="journal article" date="2020" name="BMC Genomics">
        <title>Correction to: Identification and distribution of gene clusters required for synthesis of sphingolipid metabolism inhibitors in diverse species of the filamentous fungus Fusarium.</title>
        <authorList>
            <person name="Kim H.S."/>
            <person name="Lohmar J.M."/>
            <person name="Busman M."/>
            <person name="Brown D.W."/>
            <person name="Naumann T.A."/>
            <person name="Divon H.H."/>
            <person name="Lysoe E."/>
            <person name="Uhlig S."/>
            <person name="Proctor R.H."/>
        </authorList>
    </citation>
    <scope>NUCLEOTIDE SEQUENCE</scope>
    <source>
        <strain evidence="2">NRRL 45417</strain>
    </source>
</reference>
<organism evidence="2 3">
    <name type="scientific">Fusarium gaditjirri</name>
    <dbReference type="NCBI Taxonomy" id="282569"/>
    <lineage>
        <taxon>Eukaryota</taxon>
        <taxon>Fungi</taxon>
        <taxon>Dikarya</taxon>
        <taxon>Ascomycota</taxon>
        <taxon>Pezizomycotina</taxon>
        <taxon>Sordariomycetes</taxon>
        <taxon>Hypocreomycetidae</taxon>
        <taxon>Hypocreales</taxon>
        <taxon>Nectriaceae</taxon>
        <taxon>Fusarium</taxon>
        <taxon>Fusarium nisikadoi species complex</taxon>
    </lineage>
</organism>
<proteinExistence type="predicted"/>
<evidence type="ECO:0000313" key="3">
    <source>
        <dbReference type="Proteomes" id="UP000604273"/>
    </source>
</evidence>
<feature type="compositionally biased region" description="Pro residues" evidence="1">
    <location>
        <begin position="101"/>
        <end position="115"/>
    </location>
</feature>
<sequence>MAPYKESEKPEKFTTRIGAEHGRVRKPLPGAPRSKTRPSSPSSPGATEEKIKEVASPSATNLLPRRPTPPTTKSLGDSPRCSDPQPYTAAWAPPNANPSQPYQPPAVPYQPPPVPFTYPAAPNRYLNPSEVSGAQNSISQLRDIDQLKWMLEKYQAIAHSIIRNAEQLDRMIASVLGPLPQARTEVRRENSDGE</sequence>
<dbReference type="Proteomes" id="UP000604273">
    <property type="component" value="Unassembled WGS sequence"/>
</dbReference>
<gene>
    <name evidence="2" type="ORF">FGADI_5</name>
</gene>
<dbReference type="AlphaFoldDB" id="A0A8H4TPJ2"/>
<accession>A0A8H4TPJ2</accession>
<dbReference type="EMBL" id="JABFAI010000001">
    <property type="protein sequence ID" value="KAF4961642.1"/>
    <property type="molecule type" value="Genomic_DNA"/>
</dbReference>
<keyword evidence="3" id="KW-1185">Reference proteome</keyword>
<evidence type="ECO:0000313" key="2">
    <source>
        <dbReference type="EMBL" id="KAF4961642.1"/>
    </source>
</evidence>
<name>A0A8H4TPJ2_9HYPO</name>
<feature type="region of interest" description="Disordered" evidence="1">
    <location>
        <begin position="1"/>
        <end position="115"/>
    </location>
</feature>
<protein>
    <submittedName>
        <fullName evidence="2">Uncharacterized protein</fullName>
    </submittedName>
</protein>
<evidence type="ECO:0000256" key="1">
    <source>
        <dbReference type="SAM" id="MobiDB-lite"/>
    </source>
</evidence>
<reference evidence="2" key="2">
    <citation type="submission" date="2020-05" db="EMBL/GenBank/DDBJ databases">
        <authorList>
            <person name="Kim H.-S."/>
            <person name="Proctor R.H."/>
            <person name="Brown D.W."/>
        </authorList>
    </citation>
    <scope>NUCLEOTIDE SEQUENCE</scope>
    <source>
        <strain evidence="2">NRRL 45417</strain>
    </source>
</reference>
<feature type="compositionally biased region" description="Basic and acidic residues" evidence="1">
    <location>
        <begin position="1"/>
        <end position="22"/>
    </location>
</feature>
<comment type="caution">
    <text evidence="2">The sequence shown here is derived from an EMBL/GenBank/DDBJ whole genome shotgun (WGS) entry which is preliminary data.</text>
</comment>